<dbReference type="PROSITE" id="PS00211">
    <property type="entry name" value="ABC_TRANSPORTER_1"/>
    <property type="match status" value="2"/>
</dbReference>
<evidence type="ECO:0000256" key="6">
    <source>
        <dbReference type="ARBA" id="ARBA00022741"/>
    </source>
</evidence>
<evidence type="ECO:0000256" key="13">
    <source>
        <dbReference type="SAM" id="Phobius"/>
    </source>
</evidence>
<dbReference type="OrthoDB" id="6421295at2759"/>
<gene>
    <name evidence="16" type="ORF">X975_13062</name>
</gene>
<dbReference type="OMA" id="ILISMEN"/>
<dbReference type="Proteomes" id="UP000054359">
    <property type="component" value="Unassembled WGS sequence"/>
</dbReference>
<dbReference type="Pfam" id="PF00664">
    <property type="entry name" value="ABC_membrane"/>
    <property type="match status" value="1"/>
</dbReference>
<evidence type="ECO:0000256" key="8">
    <source>
        <dbReference type="ARBA" id="ARBA00022989"/>
    </source>
</evidence>
<evidence type="ECO:0000256" key="2">
    <source>
        <dbReference type="ARBA" id="ARBA00009726"/>
    </source>
</evidence>
<accession>A0A087SYM8</accession>
<dbReference type="Pfam" id="PF00005">
    <property type="entry name" value="ABC_tran"/>
    <property type="match status" value="2"/>
</dbReference>
<keyword evidence="9 13" id="KW-0472">Membrane</keyword>
<dbReference type="SMART" id="SM00382">
    <property type="entry name" value="AAA"/>
    <property type="match status" value="2"/>
</dbReference>
<feature type="transmembrane region" description="Helical" evidence="13">
    <location>
        <begin position="606"/>
        <end position="626"/>
    </location>
</feature>
<evidence type="ECO:0000259" key="14">
    <source>
        <dbReference type="PROSITE" id="PS50893"/>
    </source>
</evidence>
<dbReference type="GO" id="GO:0016887">
    <property type="term" value="F:ATP hydrolysis activity"/>
    <property type="evidence" value="ECO:0007669"/>
    <property type="project" value="InterPro"/>
</dbReference>
<dbReference type="CDD" id="cd03244">
    <property type="entry name" value="ABCC_MRP_domain2"/>
    <property type="match status" value="1"/>
</dbReference>
<evidence type="ECO:0000259" key="15">
    <source>
        <dbReference type="PROSITE" id="PS50929"/>
    </source>
</evidence>
<keyword evidence="6" id="KW-0547">Nucleotide-binding</keyword>
<dbReference type="PANTHER" id="PTHR24223:SF443">
    <property type="entry name" value="MULTIDRUG-RESISTANCE LIKE PROTEIN 1, ISOFORM I"/>
    <property type="match status" value="1"/>
</dbReference>
<evidence type="ECO:0000256" key="1">
    <source>
        <dbReference type="ARBA" id="ARBA00004128"/>
    </source>
</evidence>
<dbReference type="InterPro" id="IPR003439">
    <property type="entry name" value="ABC_transporter-like_ATP-bd"/>
</dbReference>
<keyword evidence="5" id="KW-0677">Repeat</keyword>
<dbReference type="Gene3D" id="3.40.50.300">
    <property type="entry name" value="P-loop containing nucleotide triphosphate hydrolases"/>
    <property type="match status" value="2"/>
</dbReference>
<evidence type="ECO:0000256" key="7">
    <source>
        <dbReference type="ARBA" id="ARBA00022840"/>
    </source>
</evidence>
<keyword evidence="17" id="KW-1185">Reference proteome</keyword>
<evidence type="ECO:0000256" key="4">
    <source>
        <dbReference type="ARBA" id="ARBA00022692"/>
    </source>
</evidence>
<keyword evidence="8 13" id="KW-1133">Transmembrane helix</keyword>
<proteinExistence type="inferred from homology"/>
<dbReference type="InterPro" id="IPR011527">
    <property type="entry name" value="ABC1_TM_dom"/>
</dbReference>
<comment type="catalytic activity">
    <reaction evidence="11">
        <text>leukotriene C4(in) + ATP + H2O = leukotriene C4(out) + ADP + phosphate + H(+)</text>
        <dbReference type="Rhea" id="RHEA:38963"/>
        <dbReference type="ChEBI" id="CHEBI:15377"/>
        <dbReference type="ChEBI" id="CHEBI:15378"/>
        <dbReference type="ChEBI" id="CHEBI:30616"/>
        <dbReference type="ChEBI" id="CHEBI:43474"/>
        <dbReference type="ChEBI" id="CHEBI:57973"/>
        <dbReference type="ChEBI" id="CHEBI:456216"/>
    </reaction>
    <physiologicalReaction direction="left-to-right" evidence="11">
        <dbReference type="Rhea" id="RHEA:38964"/>
    </physiologicalReaction>
</comment>
<dbReference type="InterPro" id="IPR036640">
    <property type="entry name" value="ABC1_TM_sf"/>
</dbReference>
<feature type="transmembrane region" description="Helical" evidence="13">
    <location>
        <begin position="581"/>
        <end position="600"/>
    </location>
</feature>
<dbReference type="EMBL" id="KK112552">
    <property type="protein sequence ID" value="KFM57967.1"/>
    <property type="molecule type" value="Genomic_DNA"/>
</dbReference>
<evidence type="ECO:0000256" key="5">
    <source>
        <dbReference type="ARBA" id="ARBA00022737"/>
    </source>
</evidence>
<feature type="transmembrane region" description="Helical" evidence="13">
    <location>
        <begin position="63"/>
        <end position="83"/>
    </location>
</feature>
<dbReference type="PROSITE" id="PS51257">
    <property type="entry name" value="PROKAR_LIPOPROTEIN"/>
    <property type="match status" value="1"/>
</dbReference>
<keyword evidence="7" id="KW-0067">ATP-binding</keyword>
<feature type="compositionally biased region" description="Low complexity" evidence="12">
    <location>
        <begin position="375"/>
        <end position="390"/>
    </location>
</feature>
<reference evidence="16 17" key="1">
    <citation type="submission" date="2013-11" db="EMBL/GenBank/DDBJ databases">
        <title>Genome sequencing of Stegodyphus mimosarum.</title>
        <authorList>
            <person name="Bechsgaard J."/>
        </authorList>
    </citation>
    <scope>NUCLEOTIDE SEQUENCE [LARGE SCALE GENOMIC DNA]</scope>
</reference>
<evidence type="ECO:0000256" key="12">
    <source>
        <dbReference type="SAM" id="MobiDB-lite"/>
    </source>
</evidence>
<dbReference type="STRING" id="407821.A0A087SYM8"/>
<dbReference type="InterPro" id="IPR050173">
    <property type="entry name" value="ABC_transporter_C-like"/>
</dbReference>
<comment type="similarity">
    <text evidence="2">Belongs to the ABC transporter superfamily. ABCC family. Conjugate transporter (TC 3.A.1.208) subfamily.</text>
</comment>
<comment type="subcellular location">
    <subcellularLocation>
        <location evidence="1">Vacuole membrane</location>
        <topology evidence="1">Multi-pass membrane protein</topology>
    </subcellularLocation>
</comment>
<feature type="transmembrane region" description="Helical" evidence="13">
    <location>
        <begin position="690"/>
        <end position="712"/>
    </location>
</feature>
<dbReference type="EC" id="7.6.2.3" evidence="10"/>
<dbReference type="CDD" id="cd03250">
    <property type="entry name" value="ABCC_MRP_domain1"/>
    <property type="match status" value="1"/>
</dbReference>
<feature type="transmembrane region" description="Helical" evidence="13">
    <location>
        <begin position="510"/>
        <end position="534"/>
    </location>
</feature>
<feature type="domain" description="ABC transmembrane type-1" evidence="15">
    <location>
        <begin position="465"/>
        <end position="748"/>
    </location>
</feature>
<dbReference type="PROSITE" id="PS50929">
    <property type="entry name" value="ABC_TM1F"/>
    <property type="match status" value="1"/>
</dbReference>
<feature type="transmembrane region" description="Helical" evidence="13">
    <location>
        <begin position="21"/>
        <end position="43"/>
    </location>
</feature>
<feature type="transmembrane region" description="Helical" evidence="13">
    <location>
        <begin position="465"/>
        <end position="485"/>
    </location>
</feature>
<dbReference type="FunFam" id="3.40.50.300:FF:000293">
    <property type="entry name" value="ATP binding cassette subfamily C member 1"/>
    <property type="match status" value="1"/>
</dbReference>
<dbReference type="PANTHER" id="PTHR24223">
    <property type="entry name" value="ATP-BINDING CASSETTE SUB-FAMILY C"/>
    <property type="match status" value="1"/>
</dbReference>
<dbReference type="FunFam" id="1.20.1560.10:FF:000001">
    <property type="entry name" value="ATP-binding cassette subfamily C member 1"/>
    <property type="match status" value="1"/>
</dbReference>
<feature type="domain" description="ABC transporter" evidence="14">
    <location>
        <begin position="785"/>
        <end position="1019"/>
    </location>
</feature>
<dbReference type="AlphaFoldDB" id="A0A087SYM8"/>
<feature type="compositionally biased region" description="Basic and acidic residues" evidence="12">
    <location>
        <begin position="404"/>
        <end position="425"/>
    </location>
</feature>
<sequence length="1024" mass="113063">MKLRNKEVASLKAQAYLNGAVTFAFACAPFLVSLASFATFVLIDSSNVLDANRAFVSLSLFNILRVPTALLPMIITFTAMFVVSLKRINAFLQSDEIDLDAVQHDPSEKAPVVIKDGTFSWTKEDPPVLSNLNFRAEEGELVAVVGQVGSGKSSLLAALLGDMVKWSGKVNVKGSVAYVPQQAWIQNATLRKNVLFTKPYDSKRYKTVLDACALTQDLEILPGGDQTEIGEKGINLSGGQKQRVSLARAVYNDADIYYFDDPLSAVDVHVGKHIFEQVIGPQGILKNKTRILVTHRITVLPEVNTIVVLQNGKVTEVGSYTELLAKKGAFADFLIQYLQESAKEGTGEILPDELDLIQEIAATVGAPTDIVRQLSKMSDGSESDSSTVGSPKRTMSLSLPEAGEGPRRRTKSEFDTPDRRMSKRDSVIKTSVGTKLTEKEVMEVGSVKASVYIDYIKSYGIWNSFWTVVSYVLSTAFSLGSSLWLSSWSNDALDPSKATNTHLRDLRLKVYGGLGAGEIVFTLVTAVLMNLACLRAARILHNGMLQHIMRAPMSFFDTTPLGRILNRFSKDIDTADVTIRFNIRMLLIMTFRALAAVIIISLETPFFLLACLPLAVLYYFLQKFYIPTSRQLKRLESTTRSPIYSHFSETVTGASSIRAYSVGREFMYHSNELVDKNNECYYPSLGASRWLSICLEFLGYTIVLFSAVFAVLTRETLSPGIAGLSISYALQITGILNMLVRATADVETNIVAVERCLEYTKTPTEAEWCIEETKPDDSWPEDGMVKFDEYSTRYREGLELVLKGISCDIQPKERCGIVGRTGAGKSSLTLALFRIIEAAGGKIFIDGIDIAKLGLHNLRSKLTIIPQDPVLFTGTLRTNLDPFGSYSDDALWLALDQAHLKNFVSSLDKGLEHEVAEGGENLSVGQRQLVCLARALLRKSRVLVLDEATAAVDVETDELIQSTIRTKFNDCTVLTIAHRLNTIMDYDKVIVLSKGEIVEMDRPENLLKKEDSIFYSMAKEAGLV</sequence>
<dbReference type="InterPro" id="IPR003593">
    <property type="entry name" value="AAA+_ATPase"/>
</dbReference>
<feature type="region of interest" description="Disordered" evidence="12">
    <location>
        <begin position="374"/>
        <end position="425"/>
    </location>
</feature>
<dbReference type="SUPFAM" id="SSF52540">
    <property type="entry name" value="P-loop containing nucleoside triphosphate hydrolases"/>
    <property type="match status" value="2"/>
</dbReference>
<dbReference type="Gene3D" id="1.20.1560.10">
    <property type="entry name" value="ABC transporter type 1, transmembrane domain"/>
    <property type="match status" value="2"/>
</dbReference>
<feature type="domain" description="ABC transporter" evidence="14">
    <location>
        <begin position="112"/>
        <end position="336"/>
    </location>
</feature>
<dbReference type="SUPFAM" id="SSF90123">
    <property type="entry name" value="ABC transporter transmembrane region"/>
    <property type="match status" value="1"/>
</dbReference>
<keyword evidence="4 13" id="KW-0812">Transmembrane</keyword>
<dbReference type="PROSITE" id="PS50893">
    <property type="entry name" value="ABC_TRANSPORTER_2"/>
    <property type="match status" value="2"/>
</dbReference>
<evidence type="ECO:0000256" key="9">
    <source>
        <dbReference type="ARBA" id="ARBA00023136"/>
    </source>
</evidence>
<evidence type="ECO:0000256" key="10">
    <source>
        <dbReference type="ARBA" id="ARBA00024220"/>
    </source>
</evidence>
<dbReference type="CDD" id="cd18603">
    <property type="entry name" value="ABC_6TM_MRP1_2_3_6_D2_like"/>
    <property type="match status" value="1"/>
</dbReference>
<dbReference type="GO" id="GO:0005774">
    <property type="term" value="C:vacuolar membrane"/>
    <property type="evidence" value="ECO:0007669"/>
    <property type="project" value="UniProtKB-SubCell"/>
</dbReference>
<feature type="non-terminal residue" evidence="16">
    <location>
        <position position="1024"/>
    </location>
</feature>
<dbReference type="InterPro" id="IPR017871">
    <property type="entry name" value="ABC_transporter-like_CS"/>
</dbReference>
<dbReference type="GO" id="GO:0005524">
    <property type="term" value="F:ATP binding"/>
    <property type="evidence" value="ECO:0007669"/>
    <property type="project" value="UniProtKB-KW"/>
</dbReference>
<evidence type="ECO:0000256" key="3">
    <source>
        <dbReference type="ARBA" id="ARBA00022448"/>
    </source>
</evidence>
<protein>
    <recommendedName>
        <fullName evidence="10">ABC-type glutathione-S-conjugate transporter</fullName>
        <ecNumber evidence="10">7.6.2.3</ecNumber>
    </recommendedName>
</protein>
<dbReference type="FunFam" id="3.40.50.300:FF:000074">
    <property type="entry name" value="Multidrug resistance-associated protein 5 isoform 1"/>
    <property type="match status" value="1"/>
</dbReference>
<evidence type="ECO:0000313" key="17">
    <source>
        <dbReference type="Proteomes" id="UP000054359"/>
    </source>
</evidence>
<evidence type="ECO:0000256" key="11">
    <source>
        <dbReference type="ARBA" id="ARBA00047523"/>
    </source>
</evidence>
<dbReference type="GO" id="GO:0015431">
    <property type="term" value="F:ABC-type glutathione S-conjugate transporter activity"/>
    <property type="evidence" value="ECO:0007669"/>
    <property type="project" value="UniProtKB-EC"/>
</dbReference>
<dbReference type="InterPro" id="IPR027417">
    <property type="entry name" value="P-loop_NTPase"/>
</dbReference>
<name>A0A087SYM8_STEMI</name>
<keyword evidence="3" id="KW-0813">Transport</keyword>
<organism evidence="16 17">
    <name type="scientific">Stegodyphus mimosarum</name>
    <name type="common">African social velvet spider</name>
    <dbReference type="NCBI Taxonomy" id="407821"/>
    <lineage>
        <taxon>Eukaryota</taxon>
        <taxon>Metazoa</taxon>
        <taxon>Ecdysozoa</taxon>
        <taxon>Arthropoda</taxon>
        <taxon>Chelicerata</taxon>
        <taxon>Arachnida</taxon>
        <taxon>Araneae</taxon>
        <taxon>Araneomorphae</taxon>
        <taxon>Entelegynae</taxon>
        <taxon>Eresoidea</taxon>
        <taxon>Eresidae</taxon>
        <taxon>Stegodyphus</taxon>
    </lineage>
</organism>
<evidence type="ECO:0000313" key="16">
    <source>
        <dbReference type="EMBL" id="KFM57967.1"/>
    </source>
</evidence>